<dbReference type="PANTHER" id="PTHR43731:SF14">
    <property type="entry name" value="PRESENILIN-ASSOCIATED RHOMBOID-LIKE PROTEIN, MITOCHONDRIAL"/>
    <property type="match status" value="1"/>
</dbReference>
<dbReference type="GO" id="GO:0006508">
    <property type="term" value="P:proteolysis"/>
    <property type="evidence" value="ECO:0007669"/>
    <property type="project" value="UniProtKB-KW"/>
</dbReference>
<dbReference type="InterPro" id="IPR035896">
    <property type="entry name" value="AN1-like_Znf"/>
</dbReference>
<dbReference type="InterPro" id="IPR000058">
    <property type="entry name" value="Znf_AN1"/>
</dbReference>
<dbReference type="OrthoDB" id="26567at2157"/>
<comment type="caution">
    <text evidence="12">The sequence shown here is derived from an EMBL/GenBank/DDBJ whole genome shotgun (WGS) entry which is preliminary data.</text>
</comment>
<dbReference type="Gene3D" id="1.20.1540.10">
    <property type="entry name" value="Rhomboid-like"/>
    <property type="match status" value="1"/>
</dbReference>
<dbReference type="SUPFAM" id="SSF118310">
    <property type="entry name" value="AN1-like Zinc finger"/>
    <property type="match status" value="1"/>
</dbReference>
<dbReference type="GO" id="GO:0016020">
    <property type="term" value="C:membrane"/>
    <property type="evidence" value="ECO:0007669"/>
    <property type="project" value="UniProtKB-SubCell"/>
</dbReference>
<dbReference type="SMART" id="SM01160">
    <property type="entry name" value="DUF1751"/>
    <property type="match status" value="1"/>
</dbReference>
<dbReference type="PANTHER" id="PTHR43731">
    <property type="entry name" value="RHOMBOID PROTEASE"/>
    <property type="match status" value="1"/>
</dbReference>
<accession>A0A099T099</accession>
<evidence type="ECO:0000256" key="4">
    <source>
        <dbReference type="ARBA" id="ARBA00022723"/>
    </source>
</evidence>
<dbReference type="Proteomes" id="UP000029859">
    <property type="component" value="Unassembled WGS sequence"/>
</dbReference>
<protein>
    <submittedName>
        <fullName evidence="12">Protease</fullName>
    </submittedName>
</protein>
<dbReference type="SUPFAM" id="SSF144091">
    <property type="entry name" value="Rhomboid-like"/>
    <property type="match status" value="1"/>
</dbReference>
<feature type="transmembrane region" description="Helical" evidence="10">
    <location>
        <begin position="232"/>
        <end position="254"/>
    </location>
</feature>
<dbReference type="AlphaFoldDB" id="A0A099T099"/>
<keyword evidence="9 10" id="KW-0472">Membrane</keyword>
<sequence length="297" mass="33044">MDNKCWICGKQEPMMFTCRHCGKTFCSDHRLPERHACEGLDRNAGYSSGTSGTSGNYNGSTTGGQAYGAGTEIDDVIKNMMKDAAKTAAKGAATGAVHRTRSSISTSPSMAIIFICIISFFLELIPGYVELFQLVPSTVFLKPWTLITHMFLHASFGHIFFNMLVLFFFGRELEKRIGKDMFLYVYFISGVVAAIGYALTTSVSYYPMVGASGAIMGVFATLTILAPDMQVYVYFIPMRIKYALMLFVLLDFALIGAPDMIAHTAHLSGVLVGLYMGLRIRNSRKQRRRAEYDPRRW</sequence>
<gene>
    <name evidence="12" type="ORF">LI82_06825</name>
</gene>
<feature type="transmembrane region" description="Helical" evidence="10">
    <location>
        <begin position="109"/>
        <end position="129"/>
    </location>
</feature>
<feature type="domain" description="AN1-type" evidence="11">
    <location>
        <begin position="1"/>
        <end position="45"/>
    </location>
</feature>
<keyword evidence="7" id="KW-0862">Zinc</keyword>
<evidence type="ECO:0000256" key="6">
    <source>
        <dbReference type="ARBA" id="ARBA00022801"/>
    </source>
</evidence>
<keyword evidence="8 10" id="KW-1133">Transmembrane helix</keyword>
<evidence type="ECO:0000256" key="8">
    <source>
        <dbReference type="ARBA" id="ARBA00022989"/>
    </source>
</evidence>
<dbReference type="InterPro" id="IPR022764">
    <property type="entry name" value="Peptidase_S54_rhomboid_dom"/>
</dbReference>
<dbReference type="Gene3D" id="4.10.1110.10">
    <property type="entry name" value="AN1-like Zinc finger"/>
    <property type="match status" value="1"/>
</dbReference>
<evidence type="ECO:0000313" key="12">
    <source>
        <dbReference type="EMBL" id="KGK98580.1"/>
    </source>
</evidence>
<feature type="transmembrane region" description="Helical" evidence="10">
    <location>
        <begin position="149"/>
        <end position="169"/>
    </location>
</feature>
<proteinExistence type="inferred from homology"/>
<dbReference type="SMART" id="SM00154">
    <property type="entry name" value="ZnF_AN1"/>
    <property type="match status" value="1"/>
</dbReference>
<dbReference type="PROSITE" id="PS51039">
    <property type="entry name" value="ZF_AN1"/>
    <property type="match status" value="1"/>
</dbReference>
<keyword evidence="4" id="KW-0479">Metal-binding</keyword>
<dbReference type="Pfam" id="PF01694">
    <property type="entry name" value="Rhomboid"/>
    <property type="match status" value="1"/>
</dbReference>
<keyword evidence="13" id="KW-1185">Reference proteome</keyword>
<keyword evidence="3 10" id="KW-0812">Transmembrane</keyword>
<dbReference type="GO" id="GO:0008270">
    <property type="term" value="F:zinc ion binding"/>
    <property type="evidence" value="ECO:0007669"/>
    <property type="project" value="UniProtKB-KW"/>
</dbReference>
<comment type="similarity">
    <text evidence="2">Belongs to the peptidase S54 family.</text>
</comment>
<keyword evidence="6" id="KW-0378">Hydrolase</keyword>
<dbReference type="EMBL" id="JRHO01000013">
    <property type="protein sequence ID" value="KGK98580.1"/>
    <property type="molecule type" value="Genomic_DNA"/>
</dbReference>
<evidence type="ECO:0000256" key="7">
    <source>
        <dbReference type="ARBA" id="ARBA00022833"/>
    </source>
</evidence>
<dbReference type="Pfam" id="PF01428">
    <property type="entry name" value="zf-AN1"/>
    <property type="match status" value="1"/>
</dbReference>
<dbReference type="RefSeq" id="WP_081955764.1">
    <property type="nucleotide sequence ID" value="NZ_CAAGSM010000010.1"/>
</dbReference>
<organism evidence="12 13">
    <name type="scientific">Methanococcoides methylutens</name>
    <dbReference type="NCBI Taxonomy" id="2226"/>
    <lineage>
        <taxon>Archaea</taxon>
        <taxon>Methanobacteriati</taxon>
        <taxon>Methanobacteriota</taxon>
        <taxon>Stenosarchaea group</taxon>
        <taxon>Methanomicrobia</taxon>
        <taxon>Methanosarcinales</taxon>
        <taxon>Methanosarcinaceae</taxon>
        <taxon>Methanococcoides</taxon>
    </lineage>
</organism>
<feature type="transmembrane region" description="Helical" evidence="10">
    <location>
        <begin position="181"/>
        <end position="199"/>
    </location>
</feature>
<evidence type="ECO:0000259" key="11">
    <source>
        <dbReference type="PROSITE" id="PS51039"/>
    </source>
</evidence>
<comment type="subcellular location">
    <subcellularLocation>
        <location evidence="1">Membrane</location>
        <topology evidence="1">Multi-pass membrane protein</topology>
    </subcellularLocation>
</comment>
<evidence type="ECO:0000256" key="1">
    <source>
        <dbReference type="ARBA" id="ARBA00004141"/>
    </source>
</evidence>
<dbReference type="InterPro" id="IPR050925">
    <property type="entry name" value="Rhomboid_protease_S54"/>
</dbReference>
<keyword evidence="5" id="KW-0863">Zinc-finger</keyword>
<reference evidence="12 13" key="1">
    <citation type="submission" date="2014-09" db="EMBL/GenBank/DDBJ databases">
        <title>Draft genome sequence of an obligately methylotrophic methanogen, Methanococcoides methylutens, isolated from marine sediment.</title>
        <authorList>
            <person name="Guan Y."/>
            <person name="Ngugi D.K."/>
            <person name="Blom J."/>
            <person name="Ali S."/>
            <person name="Ferry J.G."/>
            <person name="Stingl U."/>
        </authorList>
    </citation>
    <scope>NUCLEOTIDE SEQUENCE [LARGE SCALE GENOMIC DNA]</scope>
    <source>
        <strain evidence="12 13">DSM 2657</strain>
    </source>
</reference>
<name>A0A099T099_METMT</name>
<evidence type="ECO:0000256" key="10">
    <source>
        <dbReference type="SAM" id="Phobius"/>
    </source>
</evidence>
<evidence type="ECO:0000256" key="3">
    <source>
        <dbReference type="ARBA" id="ARBA00022692"/>
    </source>
</evidence>
<dbReference type="InterPro" id="IPR035952">
    <property type="entry name" value="Rhomboid-like_sf"/>
</dbReference>
<evidence type="ECO:0000256" key="9">
    <source>
        <dbReference type="ARBA" id="ARBA00023136"/>
    </source>
</evidence>
<keyword evidence="12" id="KW-0645">Protease</keyword>
<feature type="transmembrane region" description="Helical" evidence="10">
    <location>
        <begin position="205"/>
        <end position="225"/>
    </location>
</feature>
<feature type="transmembrane region" description="Helical" evidence="10">
    <location>
        <begin position="260"/>
        <end position="278"/>
    </location>
</feature>
<evidence type="ECO:0000313" key="13">
    <source>
        <dbReference type="Proteomes" id="UP000029859"/>
    </source>
</evidence>
<evidence type="ECO:0000256" key="5">
    <source>
        <dbReference type="ARBA" id="ARBA00022771"/>
    </source>
</evidence>
<evidence type="ECO:0000256" key="2">
    <source>
        <dbReference type="ARBA" id="ARBA00009045"/>
    </source>
</evidence>
<dbReference type="GO" id="GO:0004252">
    <property type="term" value="F:serine-type endopeptidase activity"/>
    <property type="evidence" value="ECO:0007669"/>
    <property type="project" value="InterPro"/>
</dbReference>